<dbReference type="PANTHER" id="PTHR46586">
    <property type="entry name" value="ANKYRIN REPEAT-CONTAINING PROTEIN"/>
    <property type="match status" value="1"/>
</dbReference>
<reference evidence="1 2" key="1">
    <citation type="journal article" date="2014" name="Genome Biol. Evol.">
        <title>The secreted proteins of Achlya hypogyna and Thraustotheca clavata identify the ancestral oomycete secretome and reveal gene acquisitions by horizontal gene transfer.</title>
        <authorList>
            <person name="Misner I."/>
            <person name="Blouin N."/>
            <person name="Leonard G."/>
            <person name="Richards T.A."/>
            <person name="Lane C.E."/>
        </authorList>
    </citation>
    <scope>NUCLEOTIDE SEQUENCE [LARGE SCALE GENOMIC DNA]</scope>
    <source>
        <strain evidence="1 2">ATCC 48635</strain>
    </source>
</reference>
<keyword evidence="2" id="KW-1185">Reference proteome</keyword>
<protein>
    <submittedName>
        <fullName evidence="1">Uncharacterized protein</fullName>
    </submittedName>
</protein>
<name>A0A1V9Y9R0_ACHHY</name>
<dbReference type="Proteomes" id="UP000243579">
    <property type="component" value="Unassembled WGS sequence"/>
</dbReference>
<dbReference type="OrthoDB" id="60951at2759"/>
<accession>A0A1V9Y9R0</accession>
<dbReference type="PANTHER" id="PTHR46586:SF3">
    <property type="entry name" value="ANKYRIN REPEAT-CONTAINING PROTEIN"/>
    <property type="match status" value="1"/>
</dbReference>
<dbReference type="SUPFAM" id="SSF140860">
    <property type="entry name" value="Pseudo ankyrin repeat-like"/>
    <property type="match status" value="2"/>
</dbReference>
<dbReference type="InterPro" id="IPR052050">
    <property type="entry name" value="SecEffector_AnkRepeat"/>
</dbReference>
<dbReference type="Gene3D" id="1.25.40.20">
    <property type="entry name" value="Ankyrin repeat-containing domain"/>
    <property type="match status" value="2"/>
</dbReference>
<evidence type="ECO:0000313" key="2">
    <source>
        <dbReference type="Proteomes" id="UP000243579"/>
    </source>
</evidence>
<organism evidence="1 2">
    <name type="scientific">Achlya hypogyna</name>
    <name type="common">Oomycete</name>
    <name type="synonym">Protoachlya hypogyna</name>
    <dbReference type="NCBI Taxonomy" id="1202772"/>
    <lineage>
        <taxon>Eukaryota</taxon>
        <taxon>Sar</taxon>
        <taxon>Stramenopiles</taxon>
        <taxon>Oomycota</taxon>
        <taxon>Saprolegniomycetes</taxon>
        <taxon>Saprolegniales</taxon>
        <taxon>Achlyaceae</taxon>
        <taxon>Achlya</taxon>
    </lineage>
</organism>
<dbReference type="STRING" id="1202772.A0A1V9Y9R0"/>
<comment type="caution">
    <text evidence="1">The sequence shown here is derived from an EMBL/GenBank/DDBJ whole genome shotgun (WGS) entry which is preliminary data.</text>
</comment>
<evidence type="ECO:0000313" key="1">
    <source>
        <dbReference type="EMBL" id="OQR82453.1"/>
    </source>
</evidence>
<gene>
    <name evidence="1" type="ORF">ACHHYP_15983</name>
</gene>
<dbReference type="AlphaFoldDB" id="A0A1V9Y9R0"/>
<dbReference type="InterPro" id="IPR036770">
    <property type="entry name" value="Ankyrin_rpt-contain_sf"/>
</dbReference>
<proteinExistence type="predicted"/>
<dbReference type="EMBL" id="JNBR01002448">
    <property type="protein sequence ID" value="OQR82453.1"/>
    <property type="molecule type" value="Genomic_DNA"/>
</dbReference>
<sequence length="519" mass="56660">MAARVFRCRDLIREVAQYQAGLHISLIHLPPRCFGDHDAPDETEWGHHYAIAVATDTVVSAWFADYGKHGLSQLLEAHPGVAHGVFYWAVASCGLDVLWSLEATYGHLAPRGLLDVAAARGNLSLVTWLHTHKSTGCSSNAMDMAADGGHLRVVEFLHRHRTEGATVAGFEAAVQQGHIAIVRFLYDAYPRLCRPNVYEVAAAYGQLDVLRYLCRYTAPFAVSIQRAKQTAAQTGQFAILAELQMLYPVREHLVPIARGALRRQHTALVHFFTTELWPTSGSLEAFIGRPAVQAAIIEAARCNNLALLTLLDAHEPRVPWPTDALTAAAAVHTDVVRFIAARHPEATSAAALDAAVASSRAPLELIIVLLHTLHLPADPRLAVLHGRLDVLEYYAAHPAIVPENSWNAELANLAAAHGRLEIIAFLHAHLPEGWSVAAMNAAASFGHVEVVSFLHEHRTEGCSDEGLERALARRHKATVAFLCRACPHAFSPKVLASATDFLRIPSRYDRKCSLADVVC</sequence>